<dbReference type="InterPro" id="IPR024356">
    <property type="entry name" value="DUF3873"/>
</dbReference>
<name>A0A174NHL9_BACT4</name>
<dbReference type="RefSeq" id="WP_050443744.1">
    <property type="nucleotide sequence ID" value="NZ_CZAP01000006.1"/>
</dbReference>
<evidence type="ECO:0000313" key="2">
    <source>
        <dbReference type="Proteomes" id="UP000095576"/>
    </source>
</evidence>
<organism evidence="1 2">
    <name type="scientific">Bacteroides thetaiotaomicron</name>
    <dbReference type="NCBI Taxonomy" id="818"/>
    <lineage>
        <taxon>Bacteria</taxon>
        <taxon>Pseudomonadati</taxon>
        <taxon>Bacteroidota</taxon>
        <taxon>Bacteroidia</taxon>
        <taxon>Bacteroidales</taxon>
        <taxon>Bacteroidaceae</taxon>
        <taxon>Bacteroides</taxon>
    </lineage>
</organism>
<reference evidence="1 2" key="1">
    <citation type="submission" date="2015-09" db="EMBL/GenBank/DDBJ databases">
        <authorList>
            <consortium name="Pathogen Informatics"/>
        </authorList>
    </citation>
    <scope>NUCLEOTIDE SEQUENCE [LARGE SCALE GENOMIC DNA]</scope>
    <source>
        <strain evidence="1 2">2789STDY5834899</strain>
    </source>
</reference>
<dbReference type="AlphaFoldDB" id="A0A174NHL9"/>
<proteinExistence type="predicted"/>
<evidence type="ECO:0000313" key="1">
    <source>
        <dbReference type="EMBL" id="CUP48114.1"/>
    </source>
</evidence>
<dbReference type="Pfam" id="PF12989">
    <property type="entry name" value="DUF3873"/>
    <property type="match status" value="1"/>
</dbReference>
<sequence>MATKMNENGVSTCKTGEKYEKFQMTVGRKRRTFYHYDYRDTADNELFSCVKPTLEECRRRCNEWLKKKRIRNNTGTSPLYRNGSR</sequence>
<gene>
    <name evidence="1" type="ORF">ERS852511_02241</name>
</gene>
<protein>
    <submittedName>
        <fullName evidence="1">DUF based on B. Theta Gene description</fullName>
    </submittedName>
</protein>
<dbReference type="Proteomes" id="UP000095576">
    <property type="component" value="Unassembled WGS sequence"/>
</dbReference>
<dbReference type="EMBL" id="CZAP01000006">
    <property type="protein sequence ID" value="CUP48114.1"/>
    <property type="molecule type" value="Genomic_DNA"/>
</dbReference>
<accession>A0A174NHL9</accession>